<organism evidence="3 4">
    <name type="scientific">Amantichitinum ursilacus</name>
    <dbReference type="NCBI Taxonomy" id="857265"/>
    <lineage>
        <taxon>Bacteria</taxon>
        <taxon>Pseudomonadati</taxon>
        <taxon>Pseudomonadota</taxon>
        <taxon>Betaproteobacteria</taxon>
        <taxon>Neisseriales</taxon>
        <taxon>Chitinibacteraceae</taxon>
        <taxon>Amantichitinum</taxon>
    </lineage>
</organism>
<evidence type="ECO:0000313" key="4">
    <source>
        <dbReference type="Proteomes" id="UP000037939"/>
    </source>
</evidence>
<dbReference type="RefSeq" id="WP_053936680.1">
    <property type="nucleotide sequence ID" value="NZ_LAQT01000003.1"/>
</dbReference>
<dbReference type="Proteomes" id="UP000037939">
    <property type="component" value="Unassembled WGS sequence"/>
</dbReference>
<keyword evidence="2 3" id="KW-0418">Kinase</keyword>
<dbReference type="PANTHER" id="PTHR12149">
    <property type="entry name" value="FRUCTOSAMINE 3 KINASE-RELATED PROTEIN"/>
    <property type="match status" value="1"/>
</dbReference>
<dbReference type="AlphaFoldDB" id="A0A0N0XJN8"/>
<dbReference type="PIRSF" id="PIRSF006221">
    <property type="entry name" value="Ketosamine-3-kinase"/>
    <property type="match status" value="1"/>
</dbReference>
<dbReference type="Pfam" id="PF03881">
    <property type="entry name" value="Fructosamin_kin"/>
    <property type="match status" value="1"/>
</dbReference>
<dbReference type="InterPro" id="IPR011009">
    <property type="entry name" value="Kinase-like_dom_sf"/>
</dbReference>
<dbReference type="PANTHER" id="PTHR12149:SF8">
    <property type="entry name" value="PROTEIN-RIBULOSAMINE 3-KINASE"/>
    <property type="match status" value="1"/>
</dbReference>
<sequence length="288" mass="31865">MTSPSLLAAALGQCLQQRVHILSSRAVSGGSINAAWRVQTDAGTWFIKLNRPERLAMFEAERVGLQALTPHIRVPAVLGCGVAEDQAFIALEWLDLQHQGDEAALGTALAALHRVHGDRYGWPADNTIGSTPQHNAWRADWISFYREQRLEFQLKLAHSNGYRFKRAPALLDGLERFFAGYQPQPSLLHGDLWGGNVGWVGGSTPVLFDPACYFGDRETDLALTSLFGGFGPRFYAAYEKAWPVDAGFALRRDLYNLYHVLNHTNLFGGGYAAQAERLIERLVVSIAD</sequence>
<dbReference type="EMBL" id="LAQT01000003">
    <property type="protein sequence ID" value="KPC53959.1"/>
    <property type="molecule type" value="Genomic_DNA"/>
</dbReference>
<gene>
    <name evidence="3" type="ORF">WG78_04900</name>
</gene>
<dbReference type="PATRIC" id="fig|857265.3.peg.1004"/>
<evidence type="ECO:0000256" key="1">
    <source>
        <dbReference type="ARBA" id="ARBA00009460"/>
    </source>
</evidence>
<dbReference type="SUPFAM" id="SSF56112">
    <property type="entry name" value="Protein kinase-like (PK-like)"/>
    <property type="match status" value="1"/>
</dbReference>
<evidence type="ECO:0000256" key="2">
    <source>
        <dbReference type="PIRNR" id="PIRNR006221"/>
    </source>
</evidence>
<dbReference type="GO" id="GO:0016301">
    <property type="term" value="F:kinase activity"/>
    <property type="evidence" value="ECO:0007669"/>
    <property type="project" value="UniProtKB-UniRule"/>
</dbReference>
<dbReference type="OrthoDB" id="5291879at2"/>
<protein>
    <submittedName>
        <fullName evidence="3">Fructosamine kinase</fullName>
    </submittedName>
</protein>
<keyword evidence="4" id="KW-1185">Reference proteome</keyword>
<dbReference type="InterPro" id="IPR016477">
    <property type="entry name" value="Fructo-/Ketosamine-3-kinase"/>
</dbReference>
<dbReference type="Gene3D" id="3.30.200.20">
    <property type="entry name" value="Phosphorylase Kinase, domain 1"/>
    <property type="match status" value="1"/>
</dbReference>
<dbReference type="Gene3D" id="3.90.1200.10">
    <property type="match status" value="1"/>
</dbReference>
<keyword evidence="2" id="KW-0808">Transferase</keyword>
<comment type="similarity">
    <text evidence="1 2">Belongs to the fructosamine kinase family.</text>
</comment>
<name>A0A0N0XJN8_9NEIS</name>
<dbReference type="STRING" id="857265.WG78_04900"/>
<evidence type="ECO:0000313" key="3">
    <source>
        <dbReference type="EMBL" id="KPC53959.1"/>
    </source>
</evidence>
<reference evidence="3 4" key="1">
    <citation type="submission" date="2015-07" db="EMBL/GenBank/DDBJ databases">
        <title>Draft genome sequence of the Amantichitinum ursilacus IGB-41, a new chitin-degrading bacterium.</title>
        <authorList>
            <person name="Kirstahler P."/>
            <person name="Guenther M."/>
            <person name="Grumaz C."/>
            <person name="Rupp S."/>
            <person name="Zibek S."/>
            <person name="Sohn K."/>
        </authorList>
    </citation>
    <scope>NUCLEOTIDE SEQUENCE [LARGE SCALE GENOMIC DNA]</scope>
    <source>
        <strain evidence="3 4">IGB-41</strain>
    </source>
</reference>
<proteinExistence type="inferred from homology"/>
<accession>A0A0N0XJN8</accession>
<comment type="caution">
    <text evidence="3">The sequence shown here is derived from an EMBL/GenBank/DDBJ whole genome shotgun (WGS) entry which is preliminary data.</text>
</comment>